<sequence length="976" mass="105744">MLDLNPVKKLHRIKGNEPLLLNDPHQVWIVRSSSRASLTGAIALFAAKIQSEKTATNRHYLFGVGAGEALFGTALGDGWGLLAIAIAETELEPIAIADCAALVAAGDSKMRSLVEGWIQHLGERAIPYGIDPLHAPEEIVAPETAVVAASQQISLLPGQILRSPPETVVWVRVQSGDASVGELKLNSASPAFPLAGNMLLAASGEVEVQIFSTAEVENADWLRASLALLHEYFCCCLNLLVSQQKAEEFRRFQEREQLNRQVTQTALGELTEVLHPRKTALSEEGTPLLIAAGAVGKAQGITVNPPAGSEDLGRVKDPMEAIARSSQFRTRRVLLAGDWWRQNCGPLLAYTKLENRPVALLPGKGSRYTLFDPIDRTRKRVTKAVAQDLSPETLMFYRPLPLLVRNAAELFRFGTKGYEKDIIIAFGLGILGTLLGMVTPQATSILVNDAIPDSDLLLLWQLGLVLLVAAIGRAVFSMAQTILTLRIENAASGTLQPAVWDRLLRLKPAFFRSYSSGDLLTRLLAVNQIRAQLSGATQRTLLSAIFSLLNLGLMFVYSLPLTLVGIGLTLIAVIVTVTSSLLLIPKERQMETGEGDINGLTVELINGVSKLRVAAAEGRAFAAWAKKYSQQIKLRTGIKRIDDSVSVFNEALPLVSSILMFWFAIVFMQTSQTGGGGLNMGTFLAFNSAFGTFLSGVTDLSNTLTDILGIVPLWERAKPIVQGIPESDPTKADPGRLKGQITIDRATFRYREDGPPILDDVSINIQPGEFIAIVGPSGSGKSTLFRLLLGFEIAQSGTVYYDNQDLAGLEVQAVRRQLGVVLQNGRINAGSMFDNITCGAVVTQEEAWEAAQMAGLAADIEQMPMGMHTVVSEGGTNLSGGQRQRLLIARAMVVKPKVILMDEATSALDNRTQAIVTESLDKLNVTRVVIAHRLSTIRNADRIYVIEAGRLVEFGSFEELVKQGGLFARLVARQLE</sequence>
<dbReference type="Gene3D" id="1.20.1560.10">
    <property type="entry name" value="ABC transporter type 1, transmembrane domain"/>
    <property type="match status" value="1"/>
</dbReference>
<dbReference type="InterPro" id="IPR011527">
    <property type="entry name" value="ABC1_TM_dom"/>
</dbReference>
<dbReference type="GO" id="GO:0034040">
    <property type="term" value="F:ATPase-coupled lipid transmembrane transporter activity"/>
    <property type="evidence" value="ECO:0007669"/>
    <property type="project" value="TreeGrafter"/>
</dbReference>
<dbReference type="RefSeq" id="WP_015179377.1">
    <property type="nucleotide sequence ID" value="NC_019729.1"/>
</dbReference>
<evidence type="ECO:0000256" key="3">
    <source>
        <dbReference type="ARBA" id="ARBA00022475"/>
    </source>
</evidence>
<evidence type="ECO:0000256" key="8">
    <source>
        <dbReference type="ARBA" id="ARBA00023136"/>
    </source>
</evidence>
<gene>
    <name evidence="12" type="ORF">Osc7112_5983</name>
</gene>
<feature type="transmembrane region" description="Helical" evidence="9">
    <location>
        <begin position="563"/>
        <end position="584"/>
    </location>
</feature>
<dbReference type="HOGENOM" id="CLU_000604_95_5_3"/>
<dbReference type="GO" id="GO:0005524">
    <property type="term" value="F:ATP binding"/>
    <property type="evidence" value="ECO:0007669"/>
    <property type="project" value="UniProtKB-KW"/>
</dbReference>
<dbReference type="PROSITE" id="PS00211">
    <property type="entry name" value="ABC_TRANSPORTER_1"/>
    <property type="match status" value="1"/>
</dbReference>
<evidence type="ECO:0000256" key="9">
    <source>
        <dbReference type="SAM" id="Phobius"/>
    </source>
</evidence>
<evidence type="ECO:0000256" key="4">
    <source>
        <dbReference type="ARBA" id="ARBA00022692"/>
    </source>
</evidence>
<feature type="transmembrane region" description="Helical" evidence="9">
    <location>
        <begin position="458"/>
        <end position="476"/>
    </location>
</feature>
<keyword evidence="6 12" id="KW-0067">ATP-binding</keyword>
<dbReference type="PROSITE" id="PS50893">
    <property type="entry name" value="ABC_TRANSPORTER_2"/>
    <property type="match status" value="1"/>
</dbReference>
<dbReference type="GO" id="GO:0140359">
    <property type="term" value="F:ABC-type transporter activity"/>
    <property type="evidence" value="ECO:0007669"/>
    <property type="project" value="InterPro"/>
</dbReference>
<evidence type="ECO:0000313" key="13">
    <source>
        <dbReference type="Proteomes" id="UP000010478"/>
    </source>
</evidence>
<dbReference type="AlphaFoldDB" id="K9VRR0"/>
<keyword evidence="7 9" id="KW-1133">Transmembrane helix</keyword>
<evidence type="ECO:0000256" key="7">
    <source>
        <dbReference type="ARBA" id="ARBA00022989"/>
    </source>
</evidence>
<dbReference type="InterPro" id="IPR027417">
    <property type="entry name" value="P-loop_NTPase"/>
</dbReference>
<evidence type="ECO:0000256" key="2">
    <source>
        <dbReference type="ARBA" id="ARBA00022448"/>
    </source>
</evidence>
<evidence type="ECO:0000313" key="12">
    <source>
        <dbReference type="EMBL" id="AFZ10177.1"/>
    </source>
</evidence>
<dbReference type="Proteomes" id="UP000010478">
    <property type="component" value="Chromosome"/>
</dbReference>
<dbReference type="PANTHER" id="PTHR24221:SF654">
    <property type="entry name" value="ATP-BINDING CASSETTE SUB-FAMILY B MEMBER 6"/>
    <property type="match status" value="1"/>
</dbReference>
<keyword evidence="5" id="KW-0547">Nucleotide-binding</keyword>
<dbReference type="InterPro" id="IPR022515">
    <property type="entry name" value="NHPM_micro_ABC2"/>
</dbReference>
<evidence type="ECO:0000259" key="10">
    <source>
        <dbReference type="PROSITE" id="PS50893"/>
    </source>
</evidence>
<keyword evidence="3" id="KW-1003">Cell membrane</keyword>
<feature type="domain" description="ABC transmembrane type-1" evidence="11">
    <location>
        <begin position="423"/>
        <end position="709"/>
    </location>
</feature>
<evidence type="ECO:0000259" key="11">
    <source>
        <dbReference type="PROSITE" id="PS50929"/>
    </source>
</evidence>
<name>K9VRR0_9CYAN</name>
<dbReference type="InterPro" id="IPR039421">
    <property type="entry name" value="Type_1_exporter"/>
</dbReference>
<dbReference type="SMART" id="SM00382">
    <property type="entry name" value="AAA"/>
    <property type="match status" value="1"/>
</dbReference>
<dbReference type="KEGG" id="oni:Osc7112_5983"/>
<dbReference type="PATRIC" id="fig|179408.3.peg.7460"/>
<dbReference type="GO" id="GO:0016887">
    <property type="term" value="F:ATP hydrolysis activity"/>
    <property type="evidence" value="ECO:0007669"/>
    <property type="project" value="InterPro"/>
</dbReference>
<accession>K9VRR0</accession>
<keyword evidence="8 9" id="KW-0472">Membrane</keyword>
<dbReference type="InterPro" id="IPR003593">
    <property type="entry name" value="AAA+_ATPase"/>
</dbReference>
<dbReference type="InterPro" id="IPR017871">
    <property type="entry name" value="ABC_transporter-like_CS"/>
</dbReference>
<feature type="transmembrane region" description="Helical" evidence="9">
    <location>
        <begin position="647"/>
        <end position="668"/>
    </location>
</feature>
<evidence type="ECO:0000256" key="1">
    <source>
        <dbReference type="ARBA" id="ARBA00004651"/>
    </source>
</evidence>
<dbReference type="PROSITE" id="PS50929">
    <property type="entry name" value="ABC_TM1F"/>
    <property type="match status" value="1"/>
</dbReference>
<dbReference type="Pfam" id="PF00005">
    <property type="entry name" value="ABC_tran"/>
    <property type="match status" value="1"/>
</dbReference>
<comment type="subcellular location">
    <subcellularLocation>
        <location evidence="1">Cell membrane</location>
        <topology evidence="1">Multi-pass membrane protein</topology>
    </subcellularLocation>
</comment>
<dbReference type="SUPFAM" id="SSF90123">
    <property type="entry name" value="ABC transporter transmembrane region"/>
    <property type="match status" value="1"/>
</dbReference>
<reference evidence="12 13" key="1">
    <citation type="submission" date="2012-05" db="EMBL/GenBank/DDBJ databases">
        <title>Finished chromosome of genome of Oscillatoria sp. PCC 7112.</title>
        <authorList>
            <consortium name="US DOE Joint Genome Institute"/>
            <person name="Gugger M."/>
            <person name="Coursin T."/>
            <person name="Rippka R."/>
            <person name="Tandeau De Marsac N."/>
            <person name="Huntemann M."/>
            <person name="Wei C.-L."/>
            <person name="Han J."/>
            <person name="Detter J.C."/>
            <person name="Han C."/>
            <person name="Tapia R."/>
            <person name="Davenport K."/>
            <person name="Daligault H."/>
            <person name="Erkkila T."/>
            <person name="Gu W."/>
            <person name="Munk A.C.C."/>
            <person name="Teshima H."/>
            <person name="Xu Y."/>
            <person name="Chain P."/>
            <person name="Chen A."/>
            <person name="Krypides N."/>
            <person name="Mavromatis K."/>
            <person name="Markowitz V."/>
            <person name="Szeto E."/>
            <person name="Ivanova N."/>
            <person name="Mikhailova N."/>
            <person name="Ovchinnikova G."/>
            <person name="Pagani I."/>
            <person name="Pati A."/>
            <person name="Goodwin L."/>
            <person name="Peters L."/>
            <person name="Pitluck S."/>
            <person name="Woyke T."/>
            <person name="Kerfeld C."/>
        </authorList>
    </citation>
    <scope>NUCLEOTIDE SEQUENCE [LARGE SCALE GENOMIC DNA]</scope>
    <source>
        <strain evidence="12 13">PCC 7112</strain>
    </source>
</reference>
<keyword evidence="4 9" id="KW-0812">Transmembrane</keyword>
<feature type="transmembrane region" description="Helical" evidence="9">
    <location>
        <begin position="422"/>
        <end position="438"/>
    </location>
</feature>
<dbReference type="InterPro" id="IPR036640">
    <property type="entry name" value="ABC1_TM_sf"/>
</dbReference>
<organism evidence="12 13">
    <name type="scientific">Phormidium nigroviride PCC 7112</name>
    <dbReference type="NCBI Taxonomy" id="179408"/>
    <lineage>
        <taxon>Bacteria</taxon>
        <taxon>Bacillati</taxon>
        <taxon>Cyanobacteriota</taxon>
        <taxon>Cyanophyceae</taxon>
        <taxon>Oscillatoriophycideae</taxon>
        <taxon>Oscillatoriales</taxon>
        <taxon>Oscillatoriaceae</taxon>
        <taxon>Phormidium</taxon>
    </lineage>
</organism>
<keyword evidence="2" id="KW-0813">Transport</keyword>
<evidence type="ECO:0000256" key="6">
    <source>
        <dbReference type="ARBA" id="ARBA00022840"/>
    </source>
</evidence>
<dbReference type="InterPro" id="IPR003439">
    <property type="entry name" value="ABC_transporter-like_ATP-bd"/>
</dbReference>
<evidence type="ECO:0000256" key="5">
    <source>
        <dbReference type="ARBA" id="ARBA00022741"/>
    </source>
</evidence>
<dbReference type="EMBL" id="CP003614">
    <property type="protein sequence ID" value="AFZ10177.1"/>
    <property type="molecule type" value="Genomic_DNA"/>
</dbReference>
<dbReference type="Pfam" id="PF00664">
    <property type="entry name" value="ABC_membrane"/>
    <property type="match status" value="1"/>
</dbReference>
<dbReference type="eggNOG" id="COG2274">
    <property type="taxonomic scope" value="Bacteria"/>
</dbReference>
<dbReference type="STRING" id="179408.Osc7112_5983"/>
<feature type="transmembrane region" description="Helical" evidence="9">
    <location>
        <begin position="540"/>
        <end position="557"/>
    </location>
</feature>
<dbReference type="GO" id="GO:0005886">
    <property type="term" value="C:plasma membrane"/>
    <property type="evidence" value="ECO:0007669"/>
    <property type="project" value="UniProtKB-SubCell"/>
</dbReference>
<dbReference type="Gene3D" id="3.40.50.300">
    <property type="entry name" value="P-loop containing nucleotide triphosphate hydrolases"/>
    <property type="match status" value="1"/>
</dbReference>
<dbReference type="FunFam" id="3.40.50.300:FF:000299">
    <property type="entry name" value="ABC transporter ATP-binding protein/permease"/>
    <property type="match status" value="1"/>
</dbReference>
<feature type="domain" description="ABC transporter" evidence="10">
    <location>
        <begin position="741"/>
        <end position="973"/>
    </location>
</feature>
<dbReference type="PANTHER" id="PTHR24221">
    <property type="entry name" value="ATP-BINDING CASSETTE SUB-FAMILY B"/>
    <property type="match status" value="1"/>
</dbReference>
<protein>
    <submittedName>
        <fullName evidence="12">NHPM bacteriocin system ABC transporter, ATP-binding protein</fullName>
    </submittedName>
</protein>
<dbReference type="NCBIfam" id="TIGR03797">
    <property type="entry name" value="NHLM_micro_ABC2"/>
    <property type="match status" value="1"/>
</dbReference>
<proteinExistence type="predicted"/>
<keyword evidence="13" id="KW-1185">Reference proteome</keyword>
<dbReference type="SUPFAM" id="SSF52540">
    <property type="entry name" value="P-loop containing nucleoside triphosphate hydrolases"/>
    <property type="match status" value="1"/>
</dbReference>